<sequence>MAYRYTIQGADELISALERVGSTQVNNIVRANITQMYNRAASNDPKSGGTPVAPSTKWHKGGQLRQSRAVTNDGKNSTFGYTASYAPHVEYGHRTVNGGYVPGQYFLRENKNRQEKIFIKDCSEELARRMKKR</sequence>
<name>A0A8S5VEZ5_9CAUD</name>
<proteinExistence type="predicted"/>
<feature type="region of interest" description="Disordered" evidence="1">
    <location>
        <begin position="40"/>
        <end position="77"/>
    </location>
</feature>
<evidence type="ECO:0000313" key="2">
    <source>
        <dbReference type="EMBL" id="DAG05254.1"/>
    </source>
</evidence>
<dbReference type="EMBL" id="BK016254">
    <property type="protein sequence ID" value="DAG05254.1"/>
    <property type="molecule type" value="Genomic_DNA"/>
</dbReference>
<protein>
    <submittedName>
        <fullName evidence="2">Type I neck protein</fullName>
    </submittedName>
</protein>
<organism evidence="2">
    <name type="scientific">Siphoviridae sp. ctbxa26</name>
    <dbReference type="NCBI Taxonomy" id="2825568"/>
    <lineage>
        <taxon>Viruses</taxon>
        <taxon>Duplodnaviria</taxon>
        <taxon>Heunggongvirae</taxon>
        <taxon>Uroviricota</taxon>
        <taxon>Caudoviricetes</taxon>
    </lineage>
</organism>
<evidence type="ECO:0000256" key="1">
    <source>
        <dbReference type="SAM" id="MobiDB-lite"/>
    </source>
</evidence>
<reference evidence="2" key="1">
    <citation type="journal article" date="2021" name="Proc. Natl. Acad. Sci. U.S.A.">
        <title>A Catalog of Tens of Thousands of Viruses from Human Metagenomes Reveals Hidden Associations with Chronic Diseases.</title>
        <authorList>
            <person name="Tisza M.J."/>
            <person name="Buck C.B."/>
        </authorList>
    </citation>
    <scope>NUCLEOTIDE SEQUENCE</scope>
    <source>
        <strain evidence="2">Ctbxa26</strain>
    </source>
</reference>
<accession>A0A8S5VEZ5</accession>
<feature type="compositionally biased region" description="Polar residues" evidence="1">
    <location>
        <begin position="64"/>
        <end position="77"/>
    </location>
</feature>